<dbReference type="HOGENOM" id="CLU_048230_1_0_6"/>
<sequence>MLSYSFSPQRTGMSFTSLPKRLTLLAVLILAGCSSKKTPEAPAKQPEDVKAQIQRLLPANVSNKSGWADDIYTSFRTQGLEASDSNLCAVIAVAGQESGFDASGNVPGMSKIAWDEIDRRAAKVHVPAFLVRTALLIKSSNGESYAARLDKAKSEKDLSDIFDDFIEMVPMGQTLFGNLNPVHTGGPMQVSIAFAEAHAKGYPWPVDGSIRREVFTRHGGVYFGTMHLLGYPTDYSKPLYRFADYNAGWYASRNAAFQAAVSRATGMKLALDGDLIQYGSDKAGSTELAVRTLAKRLDMSNSEIRDDLEQGEKAEFSNSDVWKQVFALADKMAGRRLPREMLPGIKLESPKITRNLTTAWFAQRVDGRYQQCMSRQ</sequence>
<keyword evidence="2" id="KW-1185">Reference proteome</keyword>
<dbReference type="Pfam" id="PF07759">
    <property type="entry name" value="DUF1615"/>
    <property type="match status" value="1"/>
</dbReference>
<proteinExistence type="predicted"/>
<organism evidence="1 2">
    <name type="scientific">Pantoea ananatis (strain LMG 20103)</name>
    <dbReference type="NCBI Taxonomy" id="706191"/>
    <lineage>
        <taxon>Bacteria</taxon>
        <taxon>Pseudomonadati</taxon>
        <taxon>Pseudomonadota</taxon>
        <taxon>Gammaproteobacteria</taxon>
        <taxon>Enterobacterales</taxon>
        <taxon>Erwiniaceae</taxon>
        <taxon>Pantoea</taxon>
    </lineage>
</organism>
<gene>
    <name evidence="1" type="primary">yaiW</name>
    <name evidence="1" type="ordered locus">PANA_1226</name>
</gene>
<dbReference type="eggNOG" id="ENOG502Z82H">
    <property type="taxonomic scope" value="Bacteria"/>
</dbReference>
<dbReference type="KEGG" id="pam:PANA_1226"/>
<evidence type="ECO:0000313" key="2">
    <source>
        <dbReference type="Proteomes" id="UP000001702"/>
    </source>
</evidence>
<dbReference type="Proteomes" id="UP000001702">
    <property type="component" value="Chromosome"/>
</dbReference>
<protein>
    <submittedName>
        <fullName evidence="1">YaiW</fullName>
    </submittedName>
</protein>
<accession>D4GMQ8</accession>
<dbReference type="EMBL" id="CP001875">
    <property type="protein sequence ID" value="ADD76393.1"/>
    <property type="molecule type" value="Genomic_DNA"/>
</dbReference>
<name>D4GMQ8_PANAM</name>
<dbReference type="AlphaFoldDB" id="D4GMQ8"/>
<reference evidence="1 2" key="1">
    <citation type="journal article" date="2010" name="J. Bacteriol.">
        <title>Genome sequence of Pantoea ananatis LMG20103, the causative agent of Eucalyptus blight and dieback.</title>
        <authorList>
            <person name="De Maayer P."/>
            <person name="Chan W.Y."/>
            <person name="Venter S.N."/>
            <person name="Toth I.K."/>
            <person name="Birch P.R."/>
            <person name="Joubert F."/>
            <person name="Coutinho T.A."/>
        </authorList>
    </citation>
    <scope>NUCLEOTIDE SEQUENCE [LARGE SCALE GENOMIC DNA]</scope>
    <source>
        <strain evidence="1 2">LMG 20103</strain>
    </source>
</reference>
<dbReference type="InterPro" id="IPR011673">
    <property type="entry name" value="DUF1615"/>
</dbReference>
<evidence type="ECO:0000313" key="1">
    <source>
        <dbReference type="EMBL" id="ADD76393.1"/>
    </source>
</evidence>
<dbReference type="STRING" id="706191.PANA_1226"/>